<dbReference type="Proteomes" id="UP000243797">
    <property type="component" value="Unassembled WGS sequence"/>
</dbReference>
<sequence>MHQFQGNQGHRALGGQQYGPPPSKKHKTGNGPIVTYYPPPPGYVPPPNAQLPQTGWHAGQHQPAGWTPQQQAYYQQYYQQYPQAAAPGYGYAANGWQQPQGYYPGQPAPVPTQQYPGNVHGVPGQYQNQYYNQQGYQWPSQSPQNAPTATSPQNSASDTSQGFAKPVAPASASYGPHDRNSRAVSTTTSNAEESAVTDEEYTPAHEFDETDYCREASFVKDGDSIQQELSLGTIVYYPARPSRTALASTFQDAELELLMPKAQESQGEDESQCVSKYFIASEAEKVGLSVRQIDDEWEEAKDDIIFDEFVPANSAQYLPLYQVVADRHRPDVNPGSRYPPVQQTVPTVVPPPAPAPTLPDPQASGNVEADNEEDEGVAMDLSSDNEAGPSPEAAATTDAQSRDVDKDDEAKPSSRDGDAKADLASLAENIVSNDDIQTHKRNHSPRSRGYKRAFGSDSPRNRPRSREHYQRGMDRGRPGSGDYYRGPVGPPPPPPGHGRYRDRQWSGDSRMQYGPYHAPPPPETQDFDNPWRNPATFERRGSTGSNTSQRTVPGGDFDELNGNSQTAKADSTNVQSDVGRKRGFDEMDRNNRQHYRGARQDDDHRPRPRGFRQKIPDAYR</sequence>
<proteinExistence type="predicted"/>
<evidence type="ECO:0000313" key="2">
    <source>
        <dbReference type="EMBL" id="PNS18776.1"/>
    </source>
</evidence>
<keyword evidence="3" id="KW-1185">Reference proteome</keyword>
<reference evidence="2 3" key="1">
    <citation type="submission" date="2017-06" db="EMBL/GenBank/DDBJ databases">
        <title>Draft genome sequence of a variant of Elsinoe murrayae.</title>
        <authorList>
            <person name="Cheng Q."/>
        </authorList>
    </citation>
    <scope>NUCLEOTIDE SEQUENCE [LARGE SCALE GENOMIC DNA]</scope>
    <source>
        <strain evidence="2 3">CQ-2017a</strain>
    </source>
</reference>
<feature type="compositionally biased region" description="Pro residues" evidence="1">
    <location>
        <begin position="37"/>
        <end position="49"/>
    </location>
</feature>
<feature type="compositionally biased region" description="Polar residues" evidence="1">
    <location>
        <begin position="542"/>
        <end position="551"/>
    </location>
</feature>
<feature type="compositionally biased region" description="Polar residues" evidence="1">
    <location>
        <begin position="138"/>
        <end position="162"/>
    </location>
</feature>
<feature type="compositionally biased region" description="Basic residues" evidence="1">
    <location>
        <begin position="439"/>
        <end position="451"/>
    </location>
</feature>
<feature type="compositionally biased region" description="Low complexity" evidence="1">
    <location>
        <begin position="93"/>
        <end position="105"/>
    </location>
</feature>
<accession>A0A2K1QUN1</accession>
<evidence type="ECO:0000313" key="3">
    <source>
        <dbReference type="Proteomes" id="UP000243797"/>
    </source>
</evidence>
<feature type="region of interest" description="Disordered" evidence="1">
    <location>
        <begin position="93"/>
        <end position="208"/>
    </location>
</feature>
<dbReference type="EMBL" id="NKHZ01000039">
    <property type="protein sequence ID" value="PNS18776.1"/>
    <property type="molecule type" value="Genomic_DNA"/>
</dbReference>
<organism evidence="2 3">
    <name type="scientific">Sphaceloma murrayae</name>
    <dbReference type="NCBI Taxonomy" id="2082308"/>
    <lineage>
        <taxon>Eukaryota</taxon>
        <taxon>Fungi</taxon>
        <taxon>Dikarya</taxon>
        <taxon>Ascomycota</taxon>
        <taxon>Pezizomycotina</taxon>
        <taxon>Dothideomycetes</taxon>
        <taxon>Dothideomycetidae</taxon>
        <taxon>Myriangiales</taxon>
        <taxon>Elsinoaceae</taxon>
        <taxon>Sphaceloma</taxon>
    </lineage>
</organism>
<feature type="region of interest" description="Disordered" evidence="1">
    <location>
        <begin position="1"/>
        <end position="67"/>
    </location>
</feature>
<feature type="compositionally biased region" description="Pro residues" evidence="1">
    <location>
        <begin position="348"/>
        <end position="359"/>
    </location>
</feature>
<dbReference type="STRING" id="2082308.A0A2K1QUN1"/>
<name>A0A2K1QUN1_9PEZI</name>
<dbReference type="InParanoid" id="A0A2K1QUN1"/>
<dbReference type="AlphaFoldDB" id="A0A2K1QUN1"/>
<feature type="region of interest" description="Disordered" evidence="1">
    <location>
        <begin position="329"/>
        <end position="620"/>
    </location>
</feature>
<feature type="compositionally biased region" description="Polar residues" evidence="1">
    <location>
        <begin position="182"/>
        <end position="192"/>
    </location>
</feature>
<feature type="compositionally biased region" description="Basic and acidic residues" evidence="1">
    <location>
        <begin position="464"/>
        <end position="477"/>
    </location>
</feature>
<protein>
    <submittedName>
        <fullName evidence="2">Uncharacterized protein</fullName>
    </submittedName>
</protein>
<evidence type="ECO:0000256" key="1">
    <source>
        <dbReference type="SAM" id="MobiDB-lite"/>
    </source>
</evidence>
<dbReference type="OrthoDB" id="5431222at2759"/>
<feature type="compositionally biased region" description="Polar residues" evidence="1">
    <location>
        <begin position="561"/>
        <end position="576"/>
    </location>
</feature>
<comment type="caution">
    <text evidence="2">The sequence shown here is derived from an EMBL/GenBank/DDBJ whole genome shotgun (WGS) entry which is preliminary data.</text>
</comment>
<feature type="compositionally biased region" description="Low complexity" evidence="1">
    <location>
        <begin position="124"/>
        <end position="137"/>
    </location>
</feature>
<gene>
    <name evidence="2" type="ORF">CAC42_5315</name>
</gene>
<feature type="compositionally biased region" description="Basic and acidic residues" evidence="1">
    <location>
        <begin position="578"/>
        <end position="591"/>
    </location>
</feature>
<feature type="compositionally biased region" description="Basic and acidic residues" evidence="1">
    <location>
        <begin position="400"/>
        <end position="421"/>
    </location>
</feature>